<accession>A0AB94IHN8</accession>
<feature type="chain" id="PRO_5044490760" evidence="1">
    <location>
        <begin position="17"/>
        <end position="82"/>
    </location>
</feature>
<keyword evidence="1" id="KW-0732">Signal</keyword>
<proteinExistence type="predicted"/>
<protein>
    <submittedName>
        <fullName evidence="2">Uncharacterized protein</fullName>
    </submittedName>
</protein>
<dbReference type="Proteomes" id="UP000018877">
    <property type="component" value="Unassembled WGS sequence"/>
</dbReference>
<feature type="signal peptide" evidence="1">
    <location>
        <begin position="1"/>
        <end position="16"/>
    </location>
</feature>
<keyword evidence="3" id="KW-1185">Reference proteome</keyword>
<sequence length="82" mass="9439">MFFIFLLLMTSSGANAEPVNESNVKVAFVRDRFLWTKINGKEEKITKKNQKGDNAKVWIKNVGGMNFLKLNNNTYLFIIIII</sequence>
<evidence type="ECO:0000256" key="1">
    <source>
        <dbReference type="SAM" id="SignalP"/>
    </source>
</evidence>
<name>A0AB94IHN8_9BACI</name>
<evidence type="ECO:0000313" key="2">
    <source>
        <dbReference type="EMBL" id="ETI66564.1"/>
    </source>
</evidence>
<reference evidence="2 3" key="1">
    <citation type="journal article" date="2014" name="Environ. Microbiol.">
        <title>The nitrate-ammonifying and nosZ-carrying bacterium Bacillus vireti is a potent source and sink for nitric and nitrous oxide under high nitrate conditions.</title>
        <authorList>
            <person name="Mania D."/>
            <person name="Heylen K."/>
            <person name="van Spanning R.J."/>
            <person name="Frostegard A."/>
        </authorList>
    </citation>
    <scope>NUCLEOTIDE SEQUENCE [LARGE SCALE GENOMIC DNA]</scope>
    <source>
        <strain evidence="2 3">LMG 21834</strain>
    </source>
</reference>
<comment type="caution">
    <text evidence="2">The sequence shown here is derived from an EMBL/GenBank/DDBJ whole genome shotgun (WGS) entry which is preliminary data.</text>
</comment>
<evidence type="ECO:0000313" key="3">
    <source>
        <dbReference type="Proteomes" id="UP000018877"/>
    </source>
</evidence>
<gene>
    <name evidence="2" type="ORF">BAVI_21923</name>
</gene>
<dbReference type="EMBL" id="ALAN01000129">
    <property type="protein sequence ID" value="ETI66564.1"/>
    <property type="molecule type" value="Genomic_DNA"/>
</dbReference>
<dbReference type="AlphaFoldDB" id="A0AB94IHN8"/>
<organism evidence="2 3">
    <name type="scientific">Neobacillus vireti LMG 21834</name>
    <dbReference type="NCBI Taxonomy" id="1131730"/>
    <lineage>
        <taxon>Bacteria</taxon>
        <taxon>Bacillati</taxon>
        <taxon>Bacillota</taxon>
        <taxon>Bacilli</taxon>
        <taxon>Bacillales</taxon>
        <taxon>Bacillaceae</taxon>
        <taxon>Neobacillus</taxon>
    </lineage>
</organism>